<name>A0ABS2L480_9MICO</name>
<gene>
    <name evidence="1" type="ORF">JOE66_001544</name>
</gene>
<evidence type="ECO:0000313" key="1">
    <source>
        <dbReference type="EMBL" id="MBM7471910.1"/>
    </source>
</evidence>
<comment type="caution">
    <text evidence="1">The sequence shown here is derived from an EMBL/GenBank/DDBJ whole genome shotgun (WGS) entry which is preliminary data.</text>
</comment>
<sequence length="108" mass="11699">MALFRRRATPPQMTRADVRMNARLQPKHRIEIYERPLEVLLADVAPGSEITGGGSMISPDEGIIHCDLELSLTGDPASTIETVIEALGAYGAPIGSWAQIGQEPKIPH</sequence>
<dbReference type="Proteomes" id="UP000776164">
    <property type="component" value="Unassembled WGS sequence"/>
</dbReference>
<reference evidence="1 2" key="1">
    <citation type="submission" date="2021-01" db="EMBL/GenBank/DDBJ databases">
        <title>Sequencing the genomes of 1000 actinobacteria strains.</title>
        <authorList>
            <person name="Klenk H.-P."/>
        </authorList>
    </citation>
    <scope>NUCLEOTIDE SEQUENCE [LARGE SCALE GENOMIC DNA]</scope>
    <source>
        <strain evidence="1 2">DSM 13057</strain>
    </source>
</reference>
<protein>
    <submittedName>
        <fullName evidence="1">Uncharacterized protein</fullName>
    </submittedName>
</protein>
<organism evidence="1 2">
    <name type="scientific">Subtercola frigoramans</name>
    <dbReference type="NCBI Taxonomy" id="120298"/>
    <lineage>
        <taxon>Bacteria</taxon>
        <taxon>Bacillati</taxon>
        <taxon>Actinomycetota</taxon>
        <taxon>Actinomycetes</taxon>
        <taxon>Micrococcales</taxon>
        <taxon>Microbacteriaceae</taxon>
        <taxon>Subtercola</taxon>
    </lineage>
</organism>
<proteinExistence type="predicted"/>
<dbReference type="EMBL" id="JAFBBU010000001">
    <property type="protein sequence ID" value="MBM7471910.1"/>
    <property type="molecule type" value="Genomic_DNA"/>
</dbReference>
<keyword evidence="2" id="KW-1185">Reference proteome</keyword>
<evidence type="ECO:0000313" key="2">
    <source>
        <dbReference type="Proteomes" id="UP000776164"/>
    </source>
</evidence>
<accession>A0ABS2L480</accession>